<proteinExistence type="predicted"/>
<sequence length="224" mass="25528">MTWTATRRLSSRAGRHKEQNGTERSPSARTRRTASREHTTTTRTSRVSYVKSRSSRRSRAQSSRLFSVGALSRFLSICLSRPRSAPDDADIRPCSHDRLDELYLHLDEDPVSGKHRRRVNFNAFVSRVLPSIDPVTFSSTVPEGASPKPPVTMSGMDWVGLINAGFNAFLDHERDKDQKVAIARKEREMEEKIKANDEQKEKAERRVRELEVQLAELRGREVAL</sequence>
<dbReference type="AlphaFoldDB" id="A0A5C5FM49"/>
<evidence type="ECO:0000256" key="2">
    <source>
        <dbReference type="SAM" id="MobiDB-lite"/>
    </source>
</evidence>
<feature type="coiled-coil region" evidence="1">
    <location>
        <begin position="182"/>
        <end position="220"/>
    </location>
</feature>
<organism evidence="3 4">
    <name type="scientific">Rhodotorula diobovata</name>
    <dbReference type="NCBI Taxonomy" id="5288"/>
    <lineage>
        <taxon>Eukaryota</taxon>
        <taxon>Fungi</taxon>
        <taxon>Dikarya</taxon>
        <taxon>Basidiomycota</taxon>
        <taxon>Pucciniomycotina</taxon>
        <taxon>Microbotryomycetes</taxon>
        <taxon>Sporidiobolales</taxon>
        <taxon>Sporidiobolaceae</taxon>
        <taxon>Rhodotorula</taxon>
    </lineage>
</organism>
<dbReference type="EMBL" id="SOZI01000317">
    <property type="protein sequence ID" value="TNY16911.1"/>
    <property type="molecule type" value="Genomic_DNA"/>
</dbReference>
<reference evidence="3 4" key="1">
    <citation type="submission" date="2019-03" db="EMBL/GenBank/DDBJ databases">
        <title>Rhodosporidium diobovatum UCD-FST 08-225 genome sequencing, assembly, and annotation.</title>
        <authorList>
            <person name="Fakankun I.U."/>
            <person name="Fristensky B."/>
            <person name="Levin D.B."/>
        </authorList>
    </citation>
    <scope>NUCLEOTIDE SEQUENCE [LARGE SCALE GENOMIC DNA]</scope>
    <source>
        <strain evidence="3 4">UCD-FST 08-225</strain>
    </source>
</reference>
<protein>
    <submittedName>
        <fullName evidence="3">Uncharacterized protein</fullName>
    </submittedName>
</protein>
<keyword evidence="1" id="KW-0175">Coiled coil</keyword>
<dbReference type="Proteomes" id="UP000311382">
    <property type="component" value="Unassembled WGS sequence"/>
</dbReference>
<feature type="region of interest" description="Disordered" evidence="2">
    <location>
        <begin position="1"/>
        <end position="62"/>
    </location>
</feature>
<gene>
    <name evidence="3" type="ORF">DMC30DRAFT_171930</name>
</gene>
<accession>A0A5C5FM49</accession>
<comment type="caution">
    <text evidence="3">The sequence shown here is derived from an EMBL/GenBank/DDBJ whole genome shotgun (WGS) entry which is preliminary data.</text>
</comment>
<evidence type="ECO:0000313" key="4">
    <source>
        <dbReference type="Proteomes" id="UP000311382"/>
    </source>
</evidence>
<name>A0A5C5FM49_9BASI</name>
<evidence type="ECO:0000313" key="3">
    <source>
        <dbReference type="EMBL" id="TNY16911.1"/>
    </source>
</evidence>
<feature type="compositionally biased region" description="Low complexity" evidence="2">
    <location>
        <begin position="41"/>
        <end position="52"/>
    </location>
</feature>
<keyword evidence="4" id="KW-1185">Reference proteome</keyword>
<evidence type="ECO:0000256" key="1">
    <source>
        <dbReference type="SAM" id="Coils"/>
    </source>
</evidence>